<evidence type="ECO:0000259" key="3">
    <source>
        <dbReference type="Pfam" id="PF01476"/>
    </source>
</evidence>
<evidence type="ECO:0000256" key="1">
    <source>
        <dbReference type="SAM" id="MobiDB-lite"/>
    </source>
</evidence>
<keyword evidence="2" id="KW-0472">Membrane</keyword>
<gene>
    <name evidence="4" type="ORF">SAMN05444583_101473</name>
</gene>
<reference evidence="5" key="1">
    <citation type="submission" date="2016-10" db="EMBL/GenBank/DDBJ databases">
        <authorList>
            <person name="Varghese N."/>
            <person name="Submissions S."/>
        </authorList>
    </citation>
    <scope>NUCLEOTIDE SEQUENCE [LARGE SCALE GENOMIC DNA]</scope>
    <source>
        <strain evidence="5">DSM 44675</strain>
    </source>
</reference>
<keyword evidence="2" id="KW-0812">Transmembrane</keyword>
<evidence type="ECO:0000256" key="2">
    <source>
        <dbReference type="SAM" id="Phobius"/>
    </source>
</evidence>
<evidence type="ECO:0000313" key="4">
    <source>
        <dbReference type="EMBL" id="SEK37078.1"/>
    </source>
</evidence>
<dbReference type="AlphaFoldDB" id="A0A1H7GG42"/>
<dbReference type="RefSeq" id="WP_072753325.1">
    <property type="nucleotide sequence ID" value="NZ_FOAW01000001.1"/>
</dbReference>
<dbReference type="Gene3D" id="3.10.350.10">
    <property type="entry name" value="LysM domain"/>
    <property type="match status" value="1"/>
</dbReference>
<proteinExistence type="predicted"/>
<feature type="domain" description="LysM" evidence="3">
    <location>
        <begin position="97"/>
        <end position="144"/>
    </location>
</feature>
<feature type="transmembrane region" description="Helical" evidence="2">
    <location>
        <begin position="59"/>
        <end position="80"/>
    </location>
</feature>
<sequence>MSMAVPMNKAVPKNTVPNGARSRQVVGRRPRVDGFVEYGRAPMAVSMAVHGKRGREGGIGALLVGMLLSAVAVAGLLGIAQARSNPQFALGETAVVQVQGGETLSDVATRVAPGSRVEQVVARILDLNAMSGASVQAGQSLVVPVGPAD</sequence>
<keyword evidence="2" id="KW-1133">Transmembrane helix</keyword>
<dbReference type="OrthoDB" id="4464542at2"/>
<dbReference type="Proteomes" id="UP000198677">
    <property type="component" value="Unassembled WGS sequence"/>
</dbReference>
<evidence type="ECO:0000313" key="5">
    <source>
        <dbReference type="Proteomes" id="UP000198677"/>
    </source>
</evidence>
<protein>
    <recommendedName>
        <fullName evidence="3">LysM domain-containing protein</fullName>
    </recommendedName>
</protein>
<accession>A0A1H7GG42</accession>
<dbReference type="EMBL" id="FOAW01000001">
    <property type="protein sequence ID" value="SEK37078.1"/>
    <property type="molecule type" value="Genomic_DNA"/>
</dbReference>
<name>A0A1H7GG42_9NOCA</name>
<organism evidence="4 5">
    <name type="scientific">Rhodococcus maanshanensis</name>
    <dbReference type="NCBI Taxonomy" id="183556"/>
    <lineage>
        <taxon>Bacteria</taxon>
        <taxon>Bacillati</taxon>
        <taxon>Actinomycetota</taxon>
        <taxon>Actinomycetes</taxon>
        <taxon>Mycobacteriales</taxon>
        <taxon>Nocardiaceae</taxon>
        <taxon>Rhodococcus</taxon>
    </lineage>
</organism>
<dbReference type="InterPro" id="IPR036779">
    <property type="entry name" value="LysM_dom_sf"/>
</dbReference>
<dbReference type="InterPro" id="IPR018392">
    <property type="entry name" value="LysM"/>
</dbReference>
<dbReference type="Pfam" id="PF01476">
    <property type="entry name" value="LysM"/>
    <property type="match status" value="1"/>
</dbReference>
<feature type="region of interest" description="Disordered" evidence="1">
    <location>
        <begin position="1"/>
        <end position="24"/>
    </location>
</feature>
<keyword evidence="5" id="KW-1185">Reference proteome</keyword>